<evidence type="ECO:0000256" key="5">
    <source>
        <dbReference type="ARBA" id="ARBA00022670"/>
    </source>
</evidence>
<evidence type="ECO:0000256" key="11">
    <source>
        <dbReference type="PIRSR" id="PIRSR600101-1"/>
    </source>
</evidence>
<feature type="binding site" evidence="12">
    <location>
        <begin position="498"/>
        <end position="499"/>
    </location>
    <ligand>
        <name>L-glutamate</name>
        <dbReference type="ChEBI" id="CHEBI:29985"/>
    </ligand>
</feature>
<dbReference type="GO" id="GO:0000324">
    <property type="term" value="C:fungal-type vacuole"/>
    <property type="evidence" value="ECO:0007669"/>
    <property type="project" value="TreeGrafter"/>
</dbReference>
<feature type="transmembrane region" description="Helical" evidence="14">
    <location>
        <begin position="29"/>
        <end position="48"/>
    </location>
</feature>
<keyword evidence="14" id="KW-0812">Transmembrane</keyword>
<feature type="binding site" evidence="12">
    <location>
        <position position="521"/>
    </location>
    <ligand>
        <name>L-glutamate</name>
        <dbReference type="ChEBI" id="CHEBI:29985"/>
    </ligand>
</feature>
<evidence type="ECO:0000256" key="2">
    <source>
        <dbReference type="ARBA" id="ARBA00001089"/>
    </source>
</evidence>
<gene>
    <name evidence="15" type="ORF">NLI96_g5448</name>
</gene>
<dbReference type="EC" id="2.3.2.2" evidence="13"/>
<dbReference type="FunFam" id="1.10.246.130:FF:000005">
    <property type="entry name" value="Gamma-glutamyltranspeptidase 1, putative"/>
    <property type="match status" value="1"/>
</dbReference>
<dbReference type="FunFam" id="3.60.20.40:FF:000001">
    <property type="entry name" value="Gamma-glutamyltranspeptidase 1"/>
    <property type="match status" value="1"/>
</dbReference>
<keyword evidence="5" id="KW-0645">Protease</keyword>
<comment type="catalytic activity">
    <reaction evidence="1 13">
        <text>an S-substituted glutathione + H2O = an S-substituted L-cysteinylglycine + L-glutamate</text>
        <dbReference type="Rhea" id="RHEA:59468"/>
        <dbReference type="ChEBI" id="CHEBI:15377"/>
        <dbReference type="ChEBI" id="CHEBI:29985"/>
        <dbReference type="ChEBI" id="CHEBI:90779"/>
        <dbReference type="ChEBI" id="CHEBI:143103"/>
        <dbReference type="EC" id="3.4.19.13"/>
    </reaction>
</comment>
<comment type="catalytic activity">
    <reaction evidence="2 13">
        <text>glutathione + H2O = L-cysteinylglycine + L-glutamate</text>
        <dbReference type="Rhea" id="RHEA:28807"/>
        <dbReference type="ChEBI" id="CHEBI:15377"/>
        <dbReference type="ChEBI" id="CHEBI:29985"/>
        <dbReference type="ChEBI" id="CHEBI:57925"/>
        <dbReference type="ChEBI" id="CHEBI:61694"/>
        <dbReference type="EC" id="3.4.19.13"/>
    </reaction>
</comment>
<evidence type="ECO:0000256" key="8">
    <source>
        <dbReference type="ARBA" id="ARBA00023180"/>
    </source>
</evidence>
<dbReference type="InterPro" id="IPR043138">
    <property type="entry name" value="GGT_lsub"/>
</dbReference>
<dbReference type="Gene3D" id="3.60.20.40">
    <property type="match status" value="1"/>
</dbReference>
<dbReference type="PANTHER" id="PTHR11686">
    <property type="entry name" value="GAMMA GLUTAMYL TRANSPEPTIDASE"/>
    <property type="match status" value="1"/>
</dbReference>
<evidence type="ECO:0000256" key="9">
    <source>
        <dbReference type="ARBA" id="ARBA00023315"/>
    </source>
</evidence>
<dbReference type="GO" id="GO:0036374">
    <property type="term" value="F:glutathione hydrolase activity"/>
    <property type="evidence" value="ECO:0007669"/>
    <property type="project" value="UniProtKB-UniRule"/>
</dbReference>
<comment type="function">
    <text evidence="13">Cleaves the gamma-glutamyl peptide bond of glutathione and glutathione conjugates.</text>
</comment>
<dbReference type="GO" id="GO:0103068">
    <property type="term" value="F:leukotriene C4 gamma-glutamyl transferase activity"/>
    <property type="evidence" value="ECO:0007669"/>
    <property type="project" value="UniProtKB-EC"/>
</dbReference>
<dbReference type="EC" id="3.4.19.13" evidence="13"/>
<organism evidence="15 16">
    <name type="scientific">Meripilus lineatus</name>
    <dbReference type="NCBI Taxonomy" id="2056292"/>
    <lineage>
        <taxon>Eukaryota</taxon>
        <taxon>Fungi</taxon>
        <taxon>Dikarya</taxon>
        <taxon>Basidiomycota</taxon>
        <taxon>Agaricomycotina</taxon>
        <taxon>Agaricomycetes</taxon>
        <taxon>Polyporales</taxon>
        <taxon>Meripilaceae</taxon>
        <taxon>Meripilus</taxon>
    </lineage>
</organism>
<keyword evidence="6 13" id="KW-0808">Transferase</keyword>
<keyword evidence="14" id="KW-1133">Transmembrane helix</keyword>
<evidence type="ECO:0000256" key="12">
    <source>
        <dbReference type="PIRSR" id="PIRSR600101-2"/>
    </source>
</evidence>
<accession>A0AAD5V307</accession>
<evidence type="ECO:0000256" key="7">
    <source>
        <dbReference type="ARBA" id="ARBA00022801"/>
    </source>
</evidence>
<keyword evidence="7 13" id="KW-0378">Hydrolase</keyword>
<comment type="caution">
    <text evidence="15">The sequence shown here is derived from an EMBL/GenBank/DDBJ whole genome shotgun (WGS) entry which is preliminary data.</text>
</comment>
<proteinExistence type="inferred from homology"/>
<keyword evidence="14" id="KW-0472">Membrane</keyword>
<name>A0AAD5V307_9APHY</name>
<evidence type="ECO:0000313" key="16">
    <source>
        <dbReference type="Proteomes" id="UP001212997"/>
    </source>
</evidence>
<dbReference type="Gene3D" id="1.10.246.130">
    <property type="match status" value="1"/>
</dbReference>
<evidence type="ECO:0000256" key="3">
    <source>
        <dbReference type="ARBA" id="ARBA00005115"/>
    </source>
</evidence>
<feature type="binding site" evidence="12">
    <location>
        <begin position="446"/>
        <end position="448"/>
    </location>
    <ligand>
        <name>L-glutamate</name>
        <dbReference type="ChEBI" id="CHEBI:29985"/>
    </ligand>
</feature>
<dbReference type="Proteomes" id="UP001212997">
    <property type="component" value="Unassembled WGS sequence"/>
</dbReference>
<evidence type="ECO:0000256" key="6">
    <source>
        <dbReference type="ARBA" id="ARBA00022679"/>
    </source>
</evidence>
<dbReference type="GO" id="GO:0005886">
    <property type="term" value="C:plasma membrane"/>
    <property type="evidence" value="ECO:0007669"/>
    <property type="project" value="TreeGrafter"/>
</dbReference>
<keyword evidence="9 13" id="KW-0012">Acyltransferase</keyword>
<feature type="binding site" evidence="12">
    <location>
        <position position="156"/>
    </location>
    <ligand>
        <name>L-glutamate</name>
        <dbReference type="ChEBI" id="CHEBI:29985"/>
    </ligand>
</feature>
<comment type="similarity">
    <text evidence="4">Belongs to the gamma-glutamyltransferase family.</text>
</comment>
<evidence type="ECO:0000256" key="10">
    <source>
        <dbReference type="ARBA" id="ARBA00047417"/>
    </source>
</evidence>
<evidence type="ECO:0000256" key="1">
    <source>
        <dbReference type="ARBA" id="ARBA00001049"/>
    </source>
</evidence>
<dbReference type="EMBL" id="JANAWD010000179">
    <property type="protein sequence ID" value="KAJ3484710.1"/>
    <property type="molecule type" value="Genomic_DNA"/>
</dbReference>
<feature type="active site" description="Nucleophile" evidence="11">
    <location>
        <position position="428"/>
    </location>
</feature>
<evidence type="ECO:0000256" key="13">
    <source>
        <dbReference type="RuleBase" id="RU368068"/>
    </source>
</evidence>
<keyword evidence="8" id="KW-0325">Glycoprotein</keyword>
<sequence>MQDSKSQPYFLSVPHPHQYQIHRCNGRKALVPLLLLFTVLTTSALYALNIPLLGIAWRTDDLGITRLRVPSSTRNPAYLIKASRGAVASENELCSGIGVDTLKAGGNAVDAAVSTTLCIGVVNMFSSGIGGGGFMTVRIPPSSSGGTSQVYTIDFRETAPGRANKTMYVGDPLSALFGGLSVGVPGELRGLEEAHKRWGKLPWHRLVQPSVELAQGWRVPTELARRMRFEMFSELMLNNPDWKAIFAPNGPLLQEGEIIRRTNLSNTLSKIALEGADAFYKGPIADAIIAKIQATGGVMTHEDLEGYRVKVSRALEGTYRDRKVYTTHAPTSGPVLLHMLNLMEHFEEFEEEGRTSLAVHRLTEAMKFGFAARTKVCDPKFDSKAQSRIAELSTKEFADLIFPNVTDDTTHPPDYYHPIFDAPTDHGTSHSSILDGDGMAVAITSTVNLVFGSQVMDPITGVLLNDEMDDFSTPGVPNAFGLYPSPYNYPEPFKRPLSSTTPTIVEDESGEFLLAIGGSGGSRIFGAVFQTMLNLNWGLDVSAAIEYGRLHDQLYPSRVEIDDVYPQEIIEGLKLRGHNVTIADVNRVAAVVQAVYKSGNTIYAASDSRKNGIAAGY</sequence>
<dbReference type="AlphaFoldDB" id="A0AAD5V307"/>
<feature type="binding site" evidence="12">
    <location>
        <position position="470"/>
    </location>
    <ligand>
        <name>L-glutamate</name>
        <dbReference type="ChEBI" id="CHEBI:29985"/>
    </ligand>
</feature>
<evidence type="ECO:0000313" key="15">
    <source>
        <dbReference type="EMBL" id="KAJ3484710.1"/>
    </source>
</evidence>
<dbReference type="PRINTS" id="PR01210">
    <property type="entry name" value="GGTRANSPTASE"/>
</dbReference>
<dbReference type="PANTHER" id="PTHR11686:SF9">
    <property type="entry name" value="RE13973P"/>
    <property type="match status" value="1"/>
</dbReference>
<dbReference type="InterPro" id="IPR000101">
    <property type="entry name" value="GGT_peptidase"/>
</dbReference>
<dbReference type="GO" id="GO:0006508">
    <property type="term" value="P:proteolysis"/>
    <property type="evidence" value="ECO:0007669"/>
    <property type="project" value="UniProtKB-KW"/>
</dbReference>
<dbReference type="Pfam" id="PF01019">
    <property type="entry name" value="G_glu_transpept"/>
    <property type="match status" value="1"/>
</dbReference>
<comment type="catalytic activity">
    <reaction evidence="10 13">
        <text>an N-terminal (5-L-glutamyl)-[peptide] + an alpha-amino acid = 5-L-glutamyl amino acid + an N-terminal L-alpha-aminoacyl-[peptide]</text>
        <dbReference type="Rhea" id="RHEA:23904"/>
        <dbReference type="Rhea" id="RHEA-COMP:9780"/>
        <dbReference type="Rhea" id="RHEA-COMP:9795"/>
        <dbReference type="ChEBI" id="CHEBI:77644"/>
        <dbReference type="ChEBI" id="CHEBI:78597"/>
        <dbReference type="ChEBI" id="CHEBI:78599"/>
        <dbReference type="ChEBI" id="CHEBI:78608"/>
        <dbReference type="EC" id="2.3.2.2"/>
    </reaction>
</comment>
<dbReference type="GO" id="GO:0006751">
    <property type="term" value="P:glutathione catabolic process"/>
    <property type="evidence" value="ECO:0007669"/>
    <property type="project" value="UniProtKB-UniRule"/>
</dbReference>
<evidence type="ECO:0000256" key="14">
    <source>
        <dbReference type="SAM" id="Phobius"/>
    </source>
</evidence>
<dbReference type="NCBIfam" id="TIGR00066">
    <property type="entry name" value="g_glut_trans"/>
    <property type="match status" value="1"/>
</dbReference>
<evidence type="ECO:0000256" key="4">
    <source>
        <dbReference type="ARBA" id="ARBA00009381"/>
    </source>
</evidence>
<dbReference type="InterPro" id="IPR043137">
    <property type="entry name" value="GGT_ssub_C"/>
</dbReference>
<dbReference type="InterPro" id="IPR029055">
    <property type="entry name" value="Ntn_hydrolases_N"/>
</dbReference>
<keyword evidence="16" id="KW-1185">Reference proteome</keyword>
<reference evidence="15" key="1">
    <citation type="submission" date="2022-07" db="EMBL/GenBank/DDBJ databases">
        <title>Genome Sequence of Physisporinus lineatus.</title>
        <authorList>
            <person name="Buettner E."/>
        </authorList>
    </citation>
    <scope>NUCLEOTIDE SEQUENCE</scope>
    <source>
        <strain evidence="15">VT162</strain>
    </source>
</reference>
<comment type="pathway">
    <text evidence="3 13">Sulfur metabolism; glutathione metabolism.</text>
</comment>
<dbReference type="SUPFAM" id="SSF56235">
    <property type="entry name" value="N-terminal nucleophile aminohydrolases (Ntn hydrolases)"/>
    <property type="match status" value="1"/>
</dbReference>
<protein>
    <recommendedName>
        <fullName evidence="13">Glutathione hydrolase</fullName>
        <ecNumber evidence="13">2.3.2.2</ecNumber>
        <ecNumber evidence="13">3.4.19.13</ecNumber>
    </recommendedName>
    <alternativeName>
        <fullName evidence="13">Gamma-glutamyltransferase</fullName>
    </alternativeName>
    <alternativeName>
        <fullName evidence="13">Gamma-glutamyltranspeptidase</fullName>
    </alternativeName>
</protein>